<dbReference type="SUPFAM" id="SSF47769">
    <property type="entry name" value="SAM/Pointed domain"/>
    <property type="match status" value="1"/>
</dbReference>
<protein>
    <recommendedName>
        <fullName evidence="2">SAM domain-containing protein</fullName>
    </recommendedName>
</protein>
<dbReference type="Proteomes" id="UP000316726">
    <property type="component" value="Chromosome 4"/>
</dbReference>
<feature type="domain" description="SAM" evidence="2">
    <location>
        <begin position="49"/>
        <end position="91"/>
    </location>
</feature>
<dbReference type="InterPro" id="IPR013761">
    <property type="entry name" value="SAM/pointed_sf"/>
</dbReference>
<evidence type="ECO:0000313" key="4">
    <source>
        <dbReference type="Proteomes" id="UP000316726"/>
    </source>
</evidence>
<keyword evidence="1" id="KW-0812">Transmembrane</keyword>
<evidence type="ECO:0000313" key="3">
    <source>
        <dbReference type="EMBL" id="QDZ20684.1"/>
    </source>
</evidence>
<name>A0A5B8MKW4_9CHLO</name>
<gene>
    <name evidence="3" type="ORF">A3770_04p32020</name>
</gene>
<keyword evidence="1" id="KW-0472">Membrane</keyword>
<keyword evidence="4" id="KW-1185">Reference proteome</keyword>
<evidence type="ECO:0000259" key="2">
    <source>
        <dbReference type="Pfam" id="PF00536"/>
    </source>
</evidence>
<evidence type="ECO:0000256" key="1">
    <source>
        <dbReference type="SAM" id="Phobius"/>
    </source>
</evidence>
<proteinExistence type="predicted"/>
<keyword evidence="1" id="KW-1133">Transmembrane helix</keyword>
<feature type="transmembrane region" description="Helical" evidence="1">
    <location>
        <begin position="21"/>
        <end position="42"/>
    </location>
</feature>
<organism evidence="3 4">
    <name type="scientific">Chloropicon primus</name>
    <dbReference type="NCBI Taxonomy" id="1764295"/>
    <lineage>
        <taxon>Eukaryota</taxon>
        <taxon>Viridiplantae</taxon>
        <taxon>Chlorophyta</taxon>
        <taxon>Chloropicophyceae</taxon>
        <taxon>Chloropicales</taxon>
        <taxon>Chloropicaceae</taxon>
        <taxon>Chloropicon</taxon>
    </lineage>
</organism>
<dbReference type="EMBL" id="CP031037">
    <property type="protein sequence ID" value="QDZ20684.1"/>
    <property type="molecule type" value="Genomic_DNA"/>
</dbReference>
<feature type="transmembrane region" description="Helical" evidence="1">
    <location>
        <begin position="117"/>
        <end position="135"/>
    </location>
</feature>
<sequence>MPRVLRIVAPRRSTIRVVRDSFFNVRTAFLLLVLAYCCLKVFELGDKRTEVSKLLSNIGLQEYEDRFALKGYFSVDDVLLVSTTELMEDIGFETRIMASKVKDGAFRSRRGDFLGLSLYYVVLVFVGFSAAMCILSKNFRKAAAEICVLIILISWSFGRKQYRHFYSIEGVPAEIVVDEDKDDDKDLDGDKGKKHRKMAKVKKKVKGCFKSCFKKSSSEKKDKDSGEGED</sequence>
<dbReference type="Gene3D" id="1.10.150.50">
    <property type="entry name" value="Transcription Factor, Ets-1"/>
    <property type="match status" value="1"/>
</dbReference>
<dbReference type="AlphaFoldDB" id="A0A5B8MKW4"/>
<reference evidence="3 4" key="1">
    <citation type="submission" date="2018-07" db="EMBL/GenBank/DDBJ databases">
        <title>The complete nuclear genome of the prasinophyte Chloropicon primus (CCMP1205).</title>
        <authorList>
            <person name="Pombert J.-F."/>
            <person name="Otis C."/>
            <person name="Turmel M."/>
            <person name="Lemieux C."/>
        </authorList>
    </citation>
    <scope>NUCLEOTIDE SEQUENCE [LARGE SCALE GENOMIC DNA]</scope>
    <source>
        <strain evidence="3 4">CCMP1205</strain>
    </source>
</reference>
<dbReference type="InterPro" id="IPR001660">
    <property type="entry name" value="SAM"/>
</dbReference>
<dbReference type="Pfam" id="PF00536">
    <property type="entry name" value="SAM_1"/>
    <property type="match status" value="1"/>
</dbReference>
<accession>A0A5B8MKW4</accession>